<reference evidence="3 4" key="1">
    <citation type="submission" date="2018-01" db="EMBL/GenBank/DDBJ databases">
        <title>Genome characterization of the sugarcane-associated fungus Trichoderma ghanense CCMA-1212 and their application in lignocelulose bioconversion.</title>
        <authorList>
            <person name="Steindorff A.S."/>
            <person name="Mendes T.D."/>
            <person name="Vilela E.S.D."/>
            <person name="Rodrigues D.S."/>
            <person name="Formighieri E.F."/>
            <person name="Melo I.S."/>
            <person name="Favaro L.C.L."/>
        </authorList>
    </citation>
    <scope>NUCLEOTIDE SEQUENCE [LARGE SCALE GENOMIC DNA]</scope>
    <source>
        <strain evidence="3 4">CCMA-1212</strain>
    </source>
</reference>
<dbReference type="EMBL" id="PPTA01000001">
    <property type="protein sequence ID" value="TFB07630.1"/>
    <property type="molecule type" value="Genomic_DNA"/>
</dbReference>
<sequence length="860" mass="93119">MTNRLGSFQDLYEYLYQHRPKEAWNRLAPLSTFVLLLLRTPLPWLVVASSLASAQHRRPSLPTALPAARPRAPRPLAALAWRSYDAEPSPVACRSRVNPPRDAMEKKRKLPARTSARVENANKRRNLTPRADRSVTPPPPPEPVVKEPSPTPPPPLPTSLQPGQPLPTIESAQPDDLSAKDSPLDSGVLAESLSRSRYRWINDGLFEKFWTKPHKRKGVLNEDPKNPPKDSMTRVGNVTITIEPHIIEATMYVVKESKQRPPPPRTPQQVPKSPSVSQPQAQAQPPQPQSQPQPLARPVLQYGPPNGSMPPPPAPGSTTSTPIPTAATTPKPLAAPSPSQRPSTSSPSISGLQPTPSPLTTINVATSPSPGPALSAQPAALPPAAPPPTLPPAAAAPPPPIRPPTNSLPGQQQAHTGTPLARPLPPPPPSTTTAPHPRPANAGPAQSPAGGKPAAPVAGRPPAKPVPNDPVIALLAQKASGDPELRDLMKRVAVGQAKQGELDRFQKIIDQLNADYRRSGGQQGPSADRLLVDGRTVKYFADEVRTILDIVLTSNPRQRSSELRPPPRSDPLVVLLVKAALEDPKTSDMIRRIAEGRPGFTDATDLKEILDRLHRDAKPAPQAPPAPPPQAKQPPNDAPNGHMRASNPPTPQQANPQALRSKGPPPAPKPDISAVVFDFGTGDRYLFPKFSILEYLPSSSGQEVVASFLIVRKGSTSEYGGDPKLDYYQPVTIRISTQTGRILENLMRVVAPQDEVRRYMDDVMDNMTRAEYVLLAMHLPRASKDEKANGVSDEPKTNGSTPKVETDSDQTVEVKPTVLWTKSANSTKQLEFLRPPDPEEENEAKYKRLIQSVTAKEVKE</sequence>
<gene>
    <name evidence="3" type="ORF">CCMA1212_000889</name>
</gene>
<dbReference type="InterPro" id="IPR037651">
    <property type="entry name" value="Swc3"/>
</dbReference>
<evidence type="ECO:0000313" key="3">
    <source>
        <dbReference type="EMBL" id="TFB07630.1"/>
    </source>
</evidence>
<feature type="compositionally biased region" description="Basic and acidic residues" evidence="1">
    <location>
        <begin position="784"/>
        <end position="796"/>
    </location>
</feature>
<feature type="compositionally biased region" description="Polar residues" evidence="1">
    <location>
        <begin position="820"/>
        <end position="829"/>
    </location>
</feature>
<feature type="region of interest" description="Disordered" evidence="1">
    <location>
        <begin position="617"/>
        <end position="674"/>
    </location>
</feature>
<dbReference type="PANTHER" id="PTHR28108">
    <property type="entry name" value="SWR1-COMPLEX PROTEIN 3"/>
    <property type="match status" value="1"/>
</dbReference>
<feature type="compositionally biased region" description="Pro residues" evidence="1">
    <location>
        <begin position="621"/>
        <end position="632"/>
    </location>
</feature>
<organism evidence="3 4">
    <name type="scientific">Trichoderma ghanense</name>
    <dbReference type="NCBI Taxonomy" id="65468"/>
    <lineage>
        <taxon>Eukaryota</taxon>
        <taxon>Fungi</taxon>
        <taxon>Dikarya</taxon>
        <taxon>Ascomycota</taxon>
        <taxon>Pezizomycotina</taxon>
        <taxon>Sordariomycetes</taxon>
        <taxon>Hypocreomycetidae</taxon>
        <taxon>Hypocreales</taxon>
        <taxon>Hypocreaceae</taxon>
        <taxon>Trichoderma</taxon>
    </lineage>
</organism>
<feature type="compositionally biased region" description="Low complexity" evidence="1">
    <location>
        <begin position="267"/>
        <end position="284"/>
    </location>
</feature>
<feature type="compositionally biased region" description="Polar residues" evidence="1">
    <location>
        <begin position="351"/>
        <end position="366"/>
    </location>
</feature>
<protein>
    <recommendedName>
        <fullName evidence="2">SWR1-complex protein 3 domain-containing protein</fullName>
    </recommendedName>
</protein>
<proteinExistence type="predicted"/>
<accession>A0ABY2HJZ3</accession>
<feature type="compositionally biased region" description="Low complexity" evidence="1">
    <location>
        <begin position="448"/>
        <end position="461"/>
    </location>
</feature>
<dbReference type="PANTHER" id="PTHR28108:SF1">
    <property type="entry name" value="SWR1-COMPLEX PROTEIN 3"/>
    <property type="match status" value="1"/>
</dbReference>
<feature type="region of interest" description="Disordered" evidence="1">
    <location>
        <begin position="89"/>
        <end position="184"/>
    </location>
</feature>
<feature type="compositionally biased region" description="Pro residues" evidence="1">
    <location>
        <begin position="380"/>
        <end position="403"/>
    </location>
</feature>
<feature type="compositionally biased region" description="Low complexity" evidence="1">
    <location>
        <begin position="316"/>
        <end position="350"/>
    </location>
</feature>
<name>A0ABY2HJZ3_9HYPO</name>
<feature type="domain" description="SWR1-complex protein 3" evidence="2">
    <location>
        <begin position="169"/>
        <end position="257"/>
    </location>
</feature>
<feature type="region of interest" description="Disordered" evidence="1">
    <location>
        <begin position="256"/>
        <end position="471"/>
    </location>
</feature>
<dbReference type="InterPro" id="IPR057558">
    <property type="entry name" value="Swc3_dom"/>
</dbReference>
<dbReference type="GeneID" id="300572788"/>
<keyword evidence="4" id="KW-1185">Reference proteome</keyword>
<comment type="caution">
    <text evidence="3">The sequence shown here is derived from an EMBL/GenBank/DDBJ whole genome shotgun (WGS) entry which is preliminary data.</text>
</comment>
<evidence type="ECO:0000256" key="1">
    <source>
        <dbReference type="SAM" id="MobiDB-lite"/>
    </source>
</evidence>
<dbReference type="RefSeq" id="XP_073563831.1">
    <property type="nucleotide sequence ID" value="XM_073698338.1"/>
</dbReference>
<feature type="region of interest" description="Disordered" evidence="1">
    <location>
        <begin position="784"/>
        <end position="860"/>
    </location>
</feature>
<dbReference type="Proteomes" id="UP001642720">
    <property type="component" value="Unassembled WGS sequence"/>
</dbReference>
<feature type="compositionally biased region" description="Pro residues" evidence="1">
    <location>
        <begin position="136"/>
        <end position="157"/>
    </location>
</feature>
<evidence type="ECO:0000313" key="4">
    <source>
        <dbReference type="Proteomes" id="UP001642720"/>
    </source>
</evidence>
<evidence type="ECO:0000259" key="2">
    <source>
        <dbReference type="Pfam" id="PF24707"/>
    </source>
</evidence>
<dbReference type="Pfam" id="PF24707">
    <property type="entry name" value="Swc3"/>
    <property type="match status" value="1"/>
</dbReference>
<feature type="compositionally biased region" description="Low complexity" evidence="1">
    <location>
        <begin position="158"/>
        <end position="167"/>
    </location>
</feature>